<evidence type="ECO:0000313" key="1">
    <source>
        <dbReference type="EMBL" id="EFH56550.1"/>
    </source>
</evidence>
<dbReference type="EMBL" id="GL348716">
    <property type="protein sequence ID" value="EFH56550.1"/>
    <property type="molecule type" value="Genomic_DNA"/>
</dbReference>
<dbReference type="HOGENOM" id="CLU_2112213_0_0_1"/>
<name>D7LGL3_ARALL</name>
<reference evidence="2" key="1">
    <citation type="journal article" date="2011" name="Nat. Genet.">
        <title>The Arabidopsis lyrata genome sequence and the basis of rapid genome size change.</title>
        <authorList>
            <person name="Hu T.T."/>
            <person name="Pattyn P."/>
            <person name="Bakker E.G."/>
            <person name="Cao J."/>
            <person name="Cheng J.-F."/>
            <person name="Clark R.M."/>
            <person name="Fahlgren N."/>
            <person name="Fawcett J.A."/>
            <person name="Grimwood J."/>
            <person name="Gundlach H."/>
            <person name="Haberer G."/>
            <person name="Hollister J.D."/>
            <person name="Ossowski S."/>
            <person name="Ottilar R.P."/>
            <person name="Salamov A.A."/>
            <person name="Schneeberger K."/>
            <person name="Spannagl M."/>
            <person name="Wang X."/>
            <person name="Yang L."/>
            <person name="Nasrallah M.E."/>
            <person name="Bergelson J."/>
            <person name="Carrington J.C."/>
            <person name="Gaut B.S."/>
            <person name="Schmutz J."/>
            <person name="Mayer K.F.X."/>
            <person name="Van de Peer Y."/>
            <person name="Grigoriev I.V."/>
            <person name="Nordborg M."/>
            <person name="Weigel D."/>
            <person name="Guo Y.-L."/>
        </authorList>
    </citation>
    <scope>NUCLEOTIDE SEQUENCE [LARGE SCALE GENOMIC DNA]</scope>
    <source>
        <strain evidence="2">cv. MN47</strain>
    </source>
</reference>
<accession>D7LGL3</accession>
<organism evidence="2">
    <name type="scientific">Arabidopsis lyrata subsp. lyrata</name>
    <name type="common">Lyre-leaved rock-cress</name>
    <dbReference type="NCBI Taxonomy" id="81972"/>
    <lineage>
        <taxon>Eukaryota</taxon>
        <taxon>Viridiplantae</taxon>
        <taxon>Streptophyta</taxon>
        <taxon>Embryophyta</taxon>
        <taxon>Tracheophyta</taxon>
        <taxon>Spermatophyta</taxon>
        <taxon>Magnoliopsida</taxon>
        <taxon>eudicotyledons</taxon>
        <taxon>Gunneridae</taxon>
        <taxon>Pentapetalae</taxon>
        <taxon>rosids</taxon>
        <taxon>malvids</taxon>
        <taxon>Brassicales</taxon>
        <taxon>Brassicaceae</taxon>
        <taxon>Camelineae</taxon>
        <taxon>Arabidopsis</taxon>
    </lineage>
</organism>
<gene>
    <name evidence="1" type="ORF">ARALYDRAFT_904201</name>
</gene>
<keyword evidence="2" id="KW-1185">Reference proteome</keyword>
<dbReference type="AlphaFoldDB" id="D7LGL3"/>
<evidence type="ECO:0000313" key="2">
    <source>
        <dbReference type="Proteomes" id="UP000008694"/>
    </source>
</evidence>
<sequence>MDPNNRQIILTSRHKDQCVRWDCRRLPLRPLEYCHVSCEQMATSDAQSTDPFLLSTVYTSTSEFALIANKIFNLIKAGKESGVPRLSRQVFQNPPWLSSIVSITLEFLILYDIML</sequence>
<protein>
    <submittedName>
        <fullName evidence="1">Predicted protein</fullName>
    </submittedName>
</protein>
<dbReference type="Proteomes" id="UP000008694">
    <property type="component" value="Unassembled WGS sequence"/>
</dbReference>
<proteinExistence type="predicted"/>
<dbReference type="Gramene" id="scaffold_403702.1">
    <property type="protein sequence ID" value="scaffold_403702.1"/>
    <property type="gene ID" value="scaffold_403702.1"/>
</dbReference>